<reference evidence="4 5" key="1">
    <citation type="journal article" date="2016" name="Mol. Biol. Evol.">
        <title>Genome-Wide Survey of Gut Fungi (Harpellales) Reveals the First Horizontally Transferred Ubiquitin Gene from a Mosquito Host.</title>
        <authorList>
            <person name="Wang Y."/>
            <person name="White M.M."/>
            <person name="Kvist S."/>
            <person name="Moncalvo J.M."/>
        </authorList>
    </citation>
    <scope>NUCLEOTIDE SEQUENCE [LARGE SCALE GENOMIC DNA]</scope>
    <source>
        <strain evidence="4 5">ALG-7-W6</strain>
    </source>
</reference>
<name>A0A1R0H7G8_9FUNG</name>
<dbReference type="OrthoDB" id="197676at2759"/>
<dbReference type="SMART" id="SM00707">
    <property type="entry name" value="RPEL"/>
    <property type="match status" value="2"/>
</dbReference>
<feature type="region of interest" description="Disordered" evidence="3">
    <location>
        <begin position="1"/>
        <end position="25"/>
    </location>
</feature>
<dbReference type="Pfam" id="PF02755">
    <property type="entry name" value="RPEL"/>
    <property type="match status" value="1"/>
</dbReference>
<evidence type="ECO:0000256" key="3">
    <source>
        <dbReference type="SAM" id="MobiDB-lite"/>
    </source>
</evidence>
<sequence length="82" mass="9409">MSSENSKHSIHEIGEKLAPLLERRPSAKELEEKHVLLSSKMAPALHNAKHDLEKSKILDSLQNKLNNRPDRDELVQNHIIKE</sequence>
<dbReference type="InterPro" id="IPR004018">
    <property type="entry name" value="RPEL_repeat"/>
</dbReference>
<proteinExistence type="predicted"/>
<comment type="caution">
    <text evidence="4">The sequence shown here is derived from an EMBL/GenBank/DDBJ whole genome shotgun (WGS) entry which is preliminary data.</text>
</comment>
<protein>
    <submittedName>
        <fullName evidence="4">Uncharacterized protein</fullName>
    </submittedName>
</protein>
<dbReference type="Proteomes" id="UP000187455">
    <property type="component" value="Unassembled WGS sequence"/>
</dbReference>
<evidence type="ECO:0000313" key="5">
    <source>
        <dbReference type="Proteomes" id="UP000187455"/>
    </source>
</evidence>
<keyword evidence="5" id="KW-1185">Reference proteome</keyword>
<organism evidence="4 5">
    <name type="scientific">Smittium mucronatum</name>
    <dbReference type="NCBI Taxonomy" id="133383"/>
    <lineage>
        <taxon>Eukaryota</taxon>
        <taxon>Fungi</taxon>
        <taxon>Fungi incertae sedis</taxon>
        <taxon>Zoopagomycota</taxon>
        <taxon>Kickxellomycotina</taxon>
        <taxon>Harpellomycetes</taxon>
        <taxon>Harpellales</taxon>
        <taxon>Legeriomycetaceae</taxon>
        <taxon>Smittium</taxon>
    </lineage>
</organism>
<gene>
    <name evidence="4" type="ORF">AYI68_g759</name>
</gene>
<dbReference type="Gene3D" id="6.10.140.2040">
    <property type="match status" value="1"/>
</dbReference>
<feature type="repeat" description="RPEL" evidence="2">
    <location>
        <begin position="59"/>
        <end position="82"/>
    </location>
</feature>
<evidence type="ECO:0000256" key="1">
    <source>
        <dbReference type="ARBA" id="ARBA00022737"/>
    </source>
</evidence>
<dbReference type="PROSITE" id="PS51073">
    <property type="entry name" value="RPEL"/>
    <property type="match status" value="1"/>
</dbReference>
<dbReference type="STRING" id="133383.A0A1R0H7G8"/>
<feature type="region of interest" description="Disordered" evidence="3">
    <location>
        <begin position="62"/>
        <end position="82"/>
    </location>
</feature>
<evidence type="ECO:0000313" key="4">
    <source>
        <dbReference type="EMBL" id="OLY85063.1"/>
    </source>
</evidence>
<dbReference type="EMBL" id="LSSL01000252">
    <property type="protein sequence ID" value="OLY85063.1"/>
    <property type="molecule type" value="Genomic_DNA"/>
</dbReference>
<accession>A0A1R0H7G8</accession>
<dbReference type="AlphaFoldDB" id="A0A1R0H7G8"/>
<evidence type="ECO:0000256" key="2">
    <source>
        <dbReference type="PROSITE-ProRule" id="PRU00401"/>
    </source>
</evidence>
<keyword evidence="1" id="KW-0677">Repeat</keyword>
<feature type="compositionally biased region" description="Basic and acidic residues" evidence="3">
    <location>
        <begin position="67"/>
        <end position="82"/>
    </location>
</feature>